<gene>
    <name evidence="1" type="ORF">BO66DRAFT_243864</name>
</gene>
<dbReference type="Proteomes" id="UP000249661">
    <property type="component" value="Unassembled WGS sequence"/>
</dbReference>
<dbReference type="EMBL" id="KZ825016">
    <property type="protein sequence ID" value="RAH64289.1"/>
    <property type="molecule type" value="Genomic_DNA"/>
</dbReference>
<accession>A0ACD1GSW5</accession>
<name>A0ACD1GSW5_9EURO</name>
<organism evidence="1 2">
    <name type="scientific">Aspergillus aculeatinus CBS 121060</name>
    <dbReference type="NCBI Taxonomy" id="1448322"/>
    <lineage>
        <taxon>Eukaryota</taxon>
        <taxon>Fungi</taxon>
        <taxon>Dikarya</taxon>
        <taxon>Ascomycota</taxon>
        <taxon>Pezizomycotina</taxon>
        <taxon>Eurotiomycetes</taxon>
        <taxon>Eurotiomycetidae</taxon>
        <taxon>Eurotiales</taxon>
        <taxon>Aspergillaceae</taxon>
        <taxon>Aspergillus</taxon>
        <taxon>Aspergillus subgen. Circumdati</taxon>
    </lineage>
</organism>
<proteinExistence type="predicted"/>
<protein>
    <submittedName>
        <fullName evidence="1">Uncharacterized protein</fullName>
    </submittedName>
</protein>
<reference evidence="1" key="1">
    <citation type="submission" date="2018-02" db="EMBL/GenBank/DDBJ databases">
        <title>The genomes of Aspergillus section Nigri reveals drivers in fungal speciation.</title>
        <authorList>
            <consortium name="DOE Joint Genome Institute"/>
            <person name="Vesth T.C."/>
            <person name="Nybo J."/>
            <person name="Theobald S."/>
            <person name="Brandl J."/>
            <person name="Frisvad J.C."/>
            <person name="Nielsen K.F."/>
            <person name="Lyhne E.K."/>
            <person name="Kogle M.E."/>
            <person name="Kuo A."/>
            <person name="Riley R."/>
            <person name="Clum A."/>
            <person name="Nolan M."/>
            <person name="Lipzen A."/>
            <person name="Salamov A."/>
            <person name="Henrissat B."/>
            <person name="Wiebenga A."/>
            <person name="De vries R.P."/>
            <person name="Grigoriev I.V."/>
            <person name="Mortensen U.H."/>
            <person name="Andersen M.R."/>
            <person name="Baker S.E."/>
        </authorList>
    </citation>
    <scope>NUCLEOTIDE SEQUENCE</scope>
    <source>
        <strain evidence="1">CBS 121060</strain>
    </source>
</reference>
<sequence length="180" mass="20395">MSRITVFPHSVPLRSSRLCFRVPLSPFSSSSRRREEPGYPGKSGGVYPGINKSVVRMIVTWLKDDKRDGGMVEKGTGYVDSDSVLTPEHVGTLHSVEECGFQGGGKPLQVTCEDGRVHSRYHRPGIFRPSAFRHCIQMKNWRLAAVANRIYRLFYRCMLAYDRGEIGSLWTKTTVCYFCL</sequence>
<keyword evidence="2" id="KW-1185">Reference proteome</keyword>
<evidence type="ECO:0000313" key="1">
    <source>
        <dbReference type="EMBL" id="RAH64289.1"/>
    </source>
</evidence>
<evidence type="ECO:0000313" key="2">
    <source>
        <dbReference type="Proteomes" id="UP000249661"/>
    </source>
</evidence>